<proteinExistence type="predicted"/>
<name>A0A1P8KHA3_ACILW</name>
<dbReference type="InterPro" id="IPR045087">
    <property type="entry name" value="Cu-oxidase_fam"/>
</dbReference>
<dbReference type="InterPro" id="IPR001117">
    <property type="entry name" value="Cu-oxidase_2nd"/>
</dbReference>
<dbReference type="InterPro" id="IPR034279">
    <property type="entry name" value="CuRO_3_CopA"/>
</dbReference>
<dbReference type="InterPro" id="IPR008972">
    <property type="entry name" value="Cupredoxin"/>
</dbReference>
<dbReference type="Pfam" id="PF07732">
    <property type="entry name" value="Cu-oxidase_3"/>
    <property type="match status" value="1"/>
</dbReference>
<evidence type="ECO:0000256" key="2">
    <source>
        <dbReference type="ARBA" id="ARBA00023002"/>
    </source>
</evidence>
<keyword evidence="1" id="KW-0479">Metal-binding</keyword>
<dbReference type="PANTHER" id="PTHR11709">
    <property type="entry name" value="MULTI-COPPER OXIDASE"/>
    <property type="match status" value="1"/>
</dbReference>
<dbReference type="PROSITE" id="PS00079">
    <property type="entry name" value="MULTICOPPER_OXIDASE1"/>
    <property type="match status" value="1"/>
</dbReference>
<dbReference type="SUPFAM" id="SSF49503">
    <property type="entry name" value="Cupredoxins"/>
    <property type="match status" value="3"/>
</dbReference>
<accession>A0A1P8KHA3</accession>
<gene>
    <name evidence="8" type="primary">copA</name>
    <name evidence="8" type="ORF">BAA97_p0153</name>
</gene>
<dbReference type="InterPro" id="IPR011707">
    <property type="entry name" value="Cu-oxidase-like_N"/>
</dbReference>
<organism evidence="8">
    <name type="scientific">Acinetobacter lwoffii</name>
    <dbReference type="NCBI Taxonomy" id="28090"/>
    <lineage>
        <taxon>Bacteria</taxon>
        <taxon>Pseudomonadati</taxon>
        <taxon>Pseudomonadota</taxon>
        <taxon>Gammaproteobacteria</taxon>
        <taxon>Moraxellales</taxon>
        <taxon>Moraxellaceae</taxon>
        <taxon>Acinetobacter</taxon>
    </lineage>
</organism>
<reference evidence="8" key="1">
    <citation type="journal article" date="2016" name="Biomed. Res. Int.">
        <title>Resistance of Permafrost and Modern Acinetobacter lwoffii Strains to Heavy Metals and Arsenic Revealed by Genome Analysis.</title>
        <authorList>
            <person name="Mindlin S."/>
            <person name="Petrenko A."/>
            <person name="Kurakov A."/>
            <person name="Beletsky A."/>
            <person name="Mardanov A."/>
            <person name="Petrova M."/>
        </authorList>
    </citation>
    <scope>NUCLEOTIDE SEQUENCE</scope>
    <source>
        <strain evidence="8">ED45-23</strain>
        <plasmid evidence="8">pALWED2.1</plasmid>
    </source>
</reference>
<dbReference type="InterPro" id="IPR034282">
    <property type="entry name" value="CuRO_2_CopA"/>
</dbReference>
<dbReference type="Pfam" id="PF00394">
    <property type="entry name" value="Cu-oxidase"/>
    <property type="match status" value="1"/>
</dbReference>
<evidence type="ECO:0000259" key="5">
    <source>
        <dbReference type="Pfam" id="PF00394"/>
    </source>
</evidence>
<keyword evidence="3" id="KW-0186">Copper</keyword>
<sequence>MSNKLSHVLLIGVGLFSSTWVMAAVKEYDLTIAEQTVNITGKPLKRITVNGKFVAPLLEFEEGDDAVIRVHNKLKNQDSSIHWHGLILPGIMDGVPGFNQFEGIAPNKTYEYKFKVRQNGTYWYHSHSKGQEQDGLYGALVIYPKNKTPLTSSEKTDRDYVVLLSDFHNSTSDQITKNLKKEADYYQNRRETVFDVMKQVKRDGLKATWQDRSMWNQMRMLKTDMSDVTGYTFLMNGKTPQQNWTGNFKAGEKVRLRFINASAMSFFDVRIPNLKMTVVSADGQPVKPVPVDEFRIGTAETYDVIVEPKQAHYQIEAESIDRTGFSVGTLHDENTSPVKQIEMPKPRPRSLLTMEDMGMNHDMSSMKGMNHDMSSMKGMNHDMSSMKGMDHDMSSMKGMDHDMSSMKGMNHDMSSMKGMDHDMSSMKDMNHDMSSMKGMNHDMSSMKGMDHDMSSMKGMNHDMPMNSATVKAASDKNDNTVFGWANASTPEGNKALQYSDLQSLDPQKDTRAAEREIEIRLGGNMERYIWTINGKKFNEADPLVVKYGERIRLKFVNDSMMAHPMHLHGMFMQLENGQDPSNMPNKHTVIVPPGKTITTLLTADELGEWAIHCHLLYHMSAGMMNKLIVAQVEDGNSTKTVPQSQVNEKGVNPHAHH</sequence>
<feature type="domain" description="Plastocyanin-like" evidence="7">
    <location>
        <begin position="32"/>
        <end position="146"/>
    </location>
</feature>
<dbReference type="GO" id="GO:0005507">
    <property type="term" value="F:copper ion binding"/>
    <property type="evidence" value="ECO:0007669"/>
    <property type="project" value="InterPro"/>
</dbReference>
<dbReference type="Gene3D" id="2.60.40.420">
    <property type="entry name" value="Cupredoxins - blue copper proteins"/>
    <property type="match status" value="3"/>
</dbReference>
<dbReference type="GO" id="GO:0016491">
    <property type="term" value="F:oxidoreductase activity"/>
    <property type="evidence" value="ECO:0007669"/>
    <property type="project" value="UniProtKB-KW"/>
</dbReference>
<dbReference type="InterPro" id="IPR033138">
    <property type="entry name" value="Cu_oxidase_CS"/>
</dbReference>
<keyword evidence="2" id="KW-0560">Oxidoreductase</keyword>
<feature type="domain" description="Plastocyanin-like" evidence="5">
    <location>
        <begin position="159"/>
        <end position="332"/>
    </location>
</feature>
<dbReference type="PROSITE" id="PS00080">
    <property type="entry name" value="MULTICOPPER_OXIDASE2"/>
    <property type="match status" value="1"/>
</dbReference>
<dbReference type="RefSeq" id="WP_171265315.1">
    <property type="nucleotide sequence ID" value="NZ_KX426229.1"/>
</dbReference>
<protein>
    <submittedName>
        <fullName evidence="8">Copper oxidase CopA</fullName>
    </submittedName>
</protein>
<dbReference type="EMBL" id="KX426229">
    <property type="protein sequence ID" value="APW49062.1"/>
    <property type="molecule type" value="Genomic_DNA"/>
</dbReference>
<evidence type="ECO:0000259" key="7">
    <source>
        <dbReference type="Pfam" id="PF07732"/>
    </source>
</evidence>
<feature type="domain" description="Plastocyanin-like" evidence="6">
    <location>
        <begin position="518"/>
        <end position="630"/>
    </location>
</feature>
<dbReference type="AlphaFoldDB" id="A0A1P8KHA3"/>
<dbReference type="InterPro" id="IPR011706">
    <property type="entry name" value="Cu-oxidase_C"/>
</dbReference>
<dbReference type="CDD" id="cd13874">
    <property type="entry name" value="CuRO_2_CopA"/>
    <property type="match status" value="1"/>
</dbReference>
<dbReference type="Pfam" id="PF07731">
    <property type="entry name" value="Cu-oxidase_2"/>
    <property type="match status" value="1"/>
</dbReference>
<evidence type="ECO:0000256" key="1">
    <source>
        <dbReference type="ARBA" id="ARBA00022723"/>
    </source>
</evidence>
<feature type="region of interest" description="Disordered" evidence="4">
    <location>
        <begin position="638"/>
        <end position="657"/>
    </location>
</feature>
<dbReference type="CDD" id="cd13896">
    <property type="entry name" value="CuRO_3_CopA"/>
    <property type="match status" value="1"/>
</dbReference>
<evidence type="ECO:0000256" key="3">
    <source>
        <dbReference type="ARBA" id="ARBA00023008"/>
    </source>
</evidence>
<evidence type="ECO:0000256" key="4">
    <source>
        <dbReference type="SAM" id="MobiDB-lite"/>
    </source>
</evidence>
<keyword evidence="8" id="KW-0614">Plasmid</keyword>
<geneLocation type="plasmid" evidence="8">
    <name>pALWED2.1</name>
</geneLocation>
<dbReference type="PANTHER" id="PTHR11709:SF394">
    <property type="entry name" value="FI03373P-RELATED"/>
    <property type="match status" value="1"/>
</dbReference>
<dbReference type="InterPro" id="IPR002355">
    <property type="entry name" value="Cu_oxidase_Cu_BS"/>
</dbReference>
<feature type="compositionally biased region" description="Polar residues" evidence="4">
    <location>
        <begin position="638"/>
        <end position="647"/>
    </location>
</feature>
<evidence type="ECO:0000259" key="6">
    <source>
        <dbReference type="Pfam" id="PF07731"/>
    </source>
</evidence>
<evidence type="ECO:0000313" key="8">
    <source>
        <dbReference type="EMBL" id="APW49062.1"/>
    </source>
</evidence>